<feature type="signal peptide" evidence="3">
    <location>
        <begin position="1"/>
        <end position="21"/>
    </location>
</feature>
<protein>
    <submittedName>
        <fullName evidence="4">Uncharacterized protein</fullName>
    </submittedName>
</protein>
<evidence type="ECO:0000313" key="4">
    <source>
        <dbReference type="EMBL" id="CAE4621169.1"/>
    </source>
</evidence>
<name>A0A6T1GMV5_9DINO</name>
<keyword evidence="2" id="KW-0472">Membrane</keyword>
<feature type="chain" id="PRO_5035584745" evidence="3">
    <location>
        <begin position="22"/>
        <end position="201"/>
    </location>
</feature>
<evidence type="ECO:0000256" key="3">
    <source>
        <dbReference type="SAM" id="SignalP"/>
    </source>
</evidence>
<keyword evidence="2" id="KW-1133">Transmembrane helix</keyword>
<feature type="region of interest" description="Disordered" evidence="1">
    <location>
        <begin position="180"/>
        <end position="201"/>
    </location>
</feature>
<reference evidence="4" key="1">
    <citation type="submission" date="2021-01" db="EMBL/GenBank/DDBJ databases">
        <authorList>
            <person name="Corre E."/>
            <person name="Pelletier E."/>
            <person name="Niang G."/>
            <person name="Scheremetjew M."/>
            <person name="Finn R."/>
            <person name="Kale V."/>
            <person name="Holt S."/>
            <person name="Cochrane G."/>
            <person name="Meng A."/>
            <person name="Brown T."/>
            <person name="Cohen L."/>
        </authorList>
    </citation>
    <scope>NUCLEOTIDE SEQUENCE</scope>
    <source>
        <strain evidence="4">CCMP3105</strain>
    </source>
</reference>
<evidence type="ECO:0000256" key="1">
    <source>
        <dbReference type="SAM" id="MobiDB-lite"/>
    </source>
</evidence>
<keyword evidence="3" id="KW-0732">Signal</keyword>
<sequence length="201" mass="21002">MALAGAFRGVSFLVGLAVATAEEPAAASPWGQAPPRQLADGRSWAIVNERSTASDGTGYFVDSSSYNFGTGAVTAEQWRLNRCVWRGSATLTGNTNGMAGDCAPYTCNARVSGSGTTWKVGDVLVIGWQLGTAAPTVSQEEKDADKNAMIMFIILLVLAVLGTGACIGLLHRQLQHQHRKKNFSQEEVGGEAGQAPASTAA</sequence>
<proteinExistence type="predicted"/>
<gene>
    <name evidence="4" type="ORF">AMON00008_LOCUS38635</name>
    <name evidence="5" type="ORF">AMON00008_LOCUS38638</name>
</gene>
<dbReference type="EMBL" id="HBNR01055002">
    <property type="protein sequence ID" value="CAE4621169.1"/>
    <property type="molecule type" value="Transcribed_RNA"/>
</dbReference>
<accession>A0A6T1GMV5</accession>
<feature type="transmembrane region" description="Helical" evidence="2">
    <location>
        <begin position="148"/>
        <end position="170"/>
    </location>
</feature>
<organism evidence="4">
    <name type="scientific">Alexandrium monilatum</name>
    <dbReference type="NCBI Taxonomy" id="311494"/>
    <lineage>
        <taxon>Eukaryota</taxon>
        <taxon>Sar</taxon>
        <taxon>Alveolata</taxon>
        <taxon>Dinophyceae</taxon>
        <taxon>Gonyaulacales</taxon>
        <taxon>Pyrocystaceae</taxon>
        <taxon>Alexandrium</taxon>
    </lineage>
</organism>
<dbReference type="EMBL" id="HBNR01055006">
    <property type="protein sequence ID" value="CAE4621175.1"/>
    <property type="molecule type" value="Transcribed_RNA"/>
</dbReference>
<evidence type="ECO:0000256" key="2">
    <source>
        <dbReference type="SAM" id="Phobius"/>
    </source>
</evidence>
<evidence type="ECO:0000313" key="5">
    <source>
        <dbReference type="EMBL" id="CAE4621175.1"/>
    </source>
</evidence>
<keyword evidence="2" id="KW-0812">Transmembrane</keyword>
<dbReference type="AlphaFoldDB" id="A0A6T1GMV5"/>